<gene>
    <name evidence="1" type="ORF">Goshw_008564</name>
</gene>
<name>A0A7J9N772_GOSSC</name>
<proteinExistence type="predicted"/>
<organism evidence="1 2">
    <name type="scientific">Gossypium schwendimanii</name>
    <name type="common">Cotton</name>
    <dbReference type="NCBI Taxonomy" id="34291"/>
    <lineage>
        <taxon>Eukaryota</taxon>
        <taxon>Viridiplantae</taxon>
        <taxon>Streptophyta</taxon>
        <taxon>Embryophyta</taxon>
        <taxon>Tracheophyta</taxon>
        <taxon>Spermatophyta</taxon>
        <taxon>Magnoliopsida</taxon>
        <taxon>eudicotyledons</taxon>
        <taxon>Gunneridae</taxon>
        <taxon>Pentapetalae</taxon>
        <taxon>rosids</taxon>
        <taxon>malvids</taxon>
        <taxon>Malvales</taxon>
        <taxon>Malvaceae</taxon>
        <taxon>Malvoideae</taxon>
        <taxon>Gossypium</taxon>
    </lineage>
</organism>
<sequence>MRPSKLSQKRHSMRKVIVWLRDIYQNCGTSPVLVYSILITGICRIC</sequence>
<evidence type="ECO:0000313" key="1">
    <source>
        <dbReference type="EMBL" id="MBA0879175.1"/>
    </source>
</evidence>
<reference evidence="1 2" key="1">
    <citation type="journal article" date="2019" name="Genome Biol. Evol.">
        <title>Insights into the evolution of the New World diploid cottons (Gossypium, subgenus Houzingenia) based on genome sequencing.</title>
        <authorList>
            <person name="Grover C.E."/>
            <person name="Arick M.A. 2nd"/>
            <person name="Thrash A."/>
            <person name="Conover J.L."/>
            <person name="Sanders W.S."/>
            <person name="Peterson D.G."/>
            <person name="Frelichowski J.E."/>
            <person name="Scheffler J.A."/>
            <person name="Scheffler B.E."/>
            <person name="Wendel J.F."/>
        </authorList>
    </citation>
    <scope>NUCLEOTIDE SEQUENCE [LARGE SCALE GENOMIC DNA]</scope>
    <source>
        <strain evidence="1">1</strain>
        <tissue evidence="1">Leaf</tissue>
    </source>
</reference>
<dbReference type="AlphaFoldDB" id="A0A7J9N772"/>
<dbReference type="EMBL" id="JABFAF010274336">
    <property type="protein sequence ID" value="MBA0879175.1"/>
    <property type="molecule type" value="Genomic_DNA"/>
</dbReference>
<dbReference type="OrthoDB" id="989156at2759"/>
<protein>
    <submittedName>
        <fullName evidence="1">Uncharacterized protein</fullName>
    </submittedName>
</protein>
<keyword evidence="2" id="KW-1185">Reference proteome</keyword>
<evidence type="ECO:0000313" key="2">
    <source>
        <dbReference type="Proteomes" id="UP000593576"/>
    </source>
</evidence>
<accession>A0A7J9N772</accession>
<comment type="caution">
    <text evidence="1">The sequence shown here is derived from an EMBL/GenBank/DDBJ whole genome shotgun (WGS) entry which is preliminary data.</text>
</comment>
<dbReference type="Proteomes" id="UP000593576">
    <property type="component" value="Unassembled WGS sequence"/>
</dbReference>